<dbReference type="GO" id="GO:0046819">
    <property type="term" value="P:protein secretion by the type V secretion system"/>
    <property type="evidence" value="ECO:0007669"/>
    <property type="project" value="TreeGrafter"/>
</dbReference>
<dbReference type="Proteomes" id="UP000234341">
    <property type="component" value="Unassembled WGS sequence"/>
</dbReference>
<protein>
    <submittedName>
        <fullName evidence="8">ShlB/FhaC/HecB family hemolysin secretion/activation protein</fullName>
    </submittedName>
</protein>
<dbReference type="InterPro" id="IPR051544">
    <property type="entry name" value="TPS_OM_transporter"/>
</dbReference>
<comment type="caution">
    <text evidence="8">The sequence shown here is derived from an EMBL/GenBank/DDBJ whole genome shotgun (WGS) entry which is preliminary data.</text>
</comment>
<name>A0A2N5C7J3_9BURK</name>
<evidence type="ECO:0000313" key="9">
    <source>
        <dbReference type="Proteomes" id="UP000234341"/>
    </source>
</evidence>
<dbReference type="PIRSF" id="PIRSF029745">
    <property type="entry name" value="FhaC"/>
    <property type="match status" value="1"/>
</dbReference>
<dbReference type="Gene3D" id="3.10.20.310">
    <property type="entry name" value="membrane protein fhac"/>
    <property type="match status" value="1"/>
</dbReference>
<dbReference type="Gene3D" id="2.40.160.50">
    <property type="entry name" value="membrane protein fhac: a member of the omp85/tpsb transporter family"/>
    <property type="match status" value="1"/>
</dbReference>
<dbReference type="PANTHER" id="PTHR34597:SF3">
    <property type="entry name" value="OUTER MEMBRANE TRANSPORTER CDIB"/>
    <property type="match status" value="1"/>
</dbReference>
<dbReference type="InterPro" id="IPR013686">
    <property type="entry name" value="Polypept-transport_assoc_ShlB"/>
</dbReference>
<reference evidence="8 9" key="1">
    <citation type="submission" date="2017-12" db="EMBL/GenBank/DDBJ databases">
        <title>Genome sequence of the active heterotrophic nitrifier-denitrifier, Cupriavidus pauculus UM1.</title>
        <authorList>
            <person name="Putonti C."/>
            <person name="Castignetti D."/>
        </authorList>
    </citation>
    <scope>NUCLEOTIDE SEQUENCE [LARGE SCALE GENOMIC DNA]</scope>
    <source>
        <strain evidence="8 9">UM1</strain>
    </source>
</reference>
<sequence length="563" mass="60780">MLTAFHGSAQAQANPAAVLDRQNQIIESQQRDRLREDQERALRALPPPGGTNLDTIKPQVQVPDIGVACRDIREIEFKGDADRVPEYLRRDITRDYAGRCLAATDLEAILAALTKSFIDRGFITTRAYLPAQDLRTGKLEITVVAGRIERYEIEDGRKGAIWPHGAFPGNPGDLLNLRDLEQGIDQINSLASNNARLDLRPGSQPGQTVVAVQNASTFPVHLYGSYDNLGTEATGRNAASATVTLDSLLGLNELFAVTRRQSVFPMSGGHKSDSTGVHAQLPYGYSTFTVDYSQSNYTNTLSLPSGMTLKATGKTDTWSVGADRVVFRNQASRVAVSARLTTQDSKNWLGGEFLQVSSRTLTFLDVGVNAFTQAYGGIFNGRLAMVQGLSLLGALHDPSELPRDLPHAQFNKFTLDLGYNRRFTIGGTGLTFSTQFSGQAANDTLYGTQQILIGGPSSVRGFQNFTLAGDNGYYMRNELGLPWQVSTDATGTLAGRIYAGFDFGNVTNRAAGVPSGSLSGATLGVGLFWKTVAVDAFASRAVRAPSSQFREGTLFSLRLSASI</sequence>
<keyword evidence="2" id="KW-0812">Transmembrane</keyword>
<keyword evidence="1" id="KW-1134">Transmembrane beta strand</keyword>
<dbReference type="GO" id="GO:0008320">
    <property type="term" value="F:protein transmembrane transporter activity"/>
    <property type="evidence" value="ECO:0007669"/>
    <property type="project" value="TreeGrafter"/>
</dbReference>
<proteinExistence type="predicted"/>
<dbReference type="InterPro" id="IPR005565">
    <property type="entry name" value="Hemolysn_activator_HlyB_C"/>
</dbReference>
<dbReference type="Pfam" id="PF17287">
    <property type="entry name" value="POTRA_3"/>
    <property type="match status" value="1"/>
</dbReference>
<feature type="region of interest" description="Disordered" evidence="4">
    <location>
        <begin position="1"/>
        <end position="22"/>
    </location>
</feature>
<evidence type="ECO:0000313" key="8">
    <source>
        <dbReference type="EMBL" id="PLP98194.1"/>
    </source>
</evidence>
<dbReference type="InterPro" id="IPR027282">
    <property type="entry name" value="TPS"/>
</dbReference>
<keyword evidence="3" id="KW-0998">Cell outer membrane</keyword>
<evidence type="ECO:0000259" key="6">
    <source>
        <dbReference type="Pfam" id="PF08479"/>
    </source>
</evidence>
<dbReference type="OrthoDB" id="290122at2"/>
<evidence type="ECO:0000259" key="7">
    <source>
        <dbReference type="Pfam" id="PF17287"/>
    </source>
</evidence>
<gene>
    <name evidence="8" type="ORF">CYJ10_23570</name>
</gene>
<evidence type="ECO:0000256" key="4">
    <source>
        <dbReference type="SAM" id="MobiDB-lite"/>
    </source>
</evidence>
<evidence type="ECO:0000259" key="5">
    <source>
        <dbReference type="Pfam" id="PF03865"/>
    </source>
</evidence>
<organism evidence="8 9">
    <name type="scientific">Cupriavidus pauculus</name>
    <dbReference type="NCBI Taxonomy" id="82633"/>
    <lineage>
        <taxon>Bacteria</taxon>
        <taxon>Pseudomonadati</taxon>
        <taxon>Pseudomonadota</taxon>
        <taxon>Betaproteobacteria</taxon>
        <taxon>Burkholderiales</taxon>
        <taxon>Burkholderiaceae</taxon>
        <taxon>Cupriavidus</taxon>
    </lineage>
</organism>
<dbReference type="PANTHER" id="PTHR34597">
    <property type="entry name" value="SLR1661 PROTEIN"/>
    <property type="match status" value="1"/>
</dbReference>
<dbReference type="GO" id="GO:0098046">
    <property type="term" value="C:type V protein secretion system complex"/>
    <property type="evidence" value="ECO:0007669"/>
    <property type="project" value="TreeGrafter"/>
</dbReference>
<keyword evidence="1" id="KW-0472">Membrane</keyword>
<evidence type="ECO:0000256" key="3">
    <source>
        <dbReference type="ARBA" id="ARBA00023237"/>
    </source>
</evidence>
<dbReference type="AlphaFoldDB" id="A0A2N5C7J3"/>
<feature type="domain" description="ShlB POTRA" evidence="7">
    <location>
        <begin position="147"/>
        <end position="201"/>
    </location>
</feature>
<feature type="domain" description="Polypeptide-transport-associated ShlB-type" evidence="6">
    <location>
        <begin position="72"/>
        <end position="146"/>
    </location>
</feature>
<feature type="domain" description="Haemolysin activator HlyB C-terminal" evidence="5">
    <location>
        <begin position="206"/>
        <end position="525"/>
    </location>
</feature>
<accession>A0A2N5C7J3</accession>
<dbReference type="InterPro" id="IPR035251">
    <property type="entry name" value="ShlB_POTRA"/>
</dbReference>
<evidence type="ECO:0000256" key="2">
    <source>
        <dbReference type="ARBA" id="ARBA00022692"/>
    </source>
</evidence>
<dbReference type="EMBL" id="PJRP01000013">
    <property type="protein sequence ID" value="PLP98194.1"/>
    <property type="molecule type" value="Genomic_DNA"/>
</dbReference>
<dbReference type="Pfam" id="PF08479">
    <property type="entry name" value="POTRA_2"/>
    <property type="match status" value="1"/>
</dbReference>
<dbReference type="Pfam" id="PF03865">
    <property type="entry name" value="ShlB"/>
    <property type="match status" value="1"/>
</dbReference>
<evidence type="ECO:0000256" key="1">
    <source>
        <dbReference type="ARBA" id="ARBA00022452"/>
    </source>
</evidence>